<sequence>MLEISVSCKKMFDFVYKDPRLWLSIYIKWFPKDIKPGSELIQLKQRLKDGFKDTSCNWKDLYISAYKKYIKIQNEASIINLAKNFKYYLLQKLPRLVKTYKTIFISKNGYYSQKITTKDIKYLGYSIILTAGHEIPVQGICGLQMKILGEKIIFTSKIRNGINEGKIEIEKCLIAMVDKDIYTKYWIISYYDIARSLLKYKHPENDSSNFGFWGYSLLLDLHNFTESLAYHYERRFDFSVEGSKISRHIGSLRYKIPKDKMNMKCKSLVFPDKFDNICLVDFVLCSKFGNPLSGGSAGGLLKLEETNSNEGDGYSLEIIKESVNITILFRDKGKSFMLIGVHVEFDMSFIESIFKRDKPIRKK</sequence>
<reference evidence="1 2" key="1">
    <citation type="submission" date="2016-11" db="EMBL/GenBank/DDBJ databases">
        <title>The macronuclear genome of Stentor coeruleus: a giant cell with tiny introns.</title>
        <authorList>
            <person name="Slabodnick M."/>
            <person name="Ruby J.G."/>
            <person name="Reiff S.B."/>
            <person name="Swart E.C."/>
            <person name="Gosai S."/>
            <person name="Prabakaran S."/>
            <person name="Witkowska E."/>
            <person name="Larue G.E."/>
            <person name="Fisher S."/>
            <person name="Freeman R.M."/>
            <person name="Gunawardena J."/>
            <person name="Chu W."/>
            <person name="Stover N.A."/>
            <person name="Gregory B.D."/>
            <person name="Nowacki M."/>
            <person name="Derisi J."/>
            <person name="Roy S.W."/>
            <person name="Marshall W.F."/>
            <person name="Sood P."/>
        </authorList>
    </citation>
    <scope>NUCLEOTIDE SEQUENCE [LARGE SCALE GENOMIC DNA]</scope>
    <source>
        <strain evidence="1">WM001</strain>
    </source>
</reference>
<name>A0A1R2CGM9_9CILI</name>
<accession>A0A1R2CGM9</accession>
<dbReference type="OrthoDB" id="3219396at2759"/>
<evidence type="ECO:0000313" key="2">
    <source>
        <dbReference type="Proteomes" id="UP000187209"/>
    </source>
</evidence>
<evidence type="ECO:0000313" key="1">
    <source>
        <dbReference type="EMBL" id="OMJ88182.1"/>
    </source>
</evidence>
<gene>
    <name evidence="1" type="ORF">SteCoe_9915</name>
</gene>
<organism evidence="1 2">
    <name type="scientific">Stentor coeruleus</name>
    <dbReference type="NCBI Taxonomy" id="5963"/>
    <lineage>
        <taxon>Eukaryota</taxon>
        <taxon>Sar</taxon>
        <taxon>Alveolata</taxon>
        <taxon>Ciliophora</taxon>
        <taxon>Postciliodesmatophora</taxon>
        <taxon>Heterotrichea</taxon>
        <taxon>Heterotrichida</taxon>
        <taxon>Stentoridae</taxon>
        <taxon>Stentor</taxon>
    </lineage>
</organism>
<keyword evidence="2" id="KW-1185">Reference proteome</keyword>
<dbReference type="Proteomes" id="UP000187209">
    <property type="component" value="Unassembled WGS sequence"/>
</dbReference>
<protein>
    <submittedName>
        <fullName evidence="1">Uncharacterized protein</fullName>
    </submittedName>
</protein>
<comment type="caution">
    <text evidence="1">The sequence shown here is derived from an EMBL/GenBank/DDBJ whole genome shotgun (WGS) entry which is preliminary data.</text>
</comment>
<dbReference type="EMBL" id="MPUH01000157">
    <property type="protein sequence ID" value="OMJ88182.1"/>
    <property type="molecule type" value="Genomic_DNA"/>
</dbReference>
<proteinExistence type="predicted"/>
<dbReference type="AlphaFoldDB" id="A0A1R2CGM9"/>